<dbReference type="NCBIfam" id="TIGR00836">
    <property type="entry name" value="amt"/>
    <property type="match status" value="1"/>
</dbReference>
<keyword evidence="6 8" id="KW-0472">Membrane</keyword>
<keyword evidence="3 8" id="KW-0813">Transport</keyword>
<dbReference type="InterPro" id="IPR029020">
    <property type="entry name" value="Ammonium/urea_transptr"/>
</dbReference>
<evidence type="ECO:0000256" key="6">
    <source>
        <dbReference type="ARBA" id="ARBA00023136"/>
    </source>
</evidence>
<dbReference type="EMBL" id="CAJOBB010003615">
    <property type="protein sequence ID" value="CAF4049956.1"/>
    <property type="molecule type" value="Genomic_DNA"/>
</dbReference>
<dbReference type="PROSITE" id="PS01219">
    <property type="entry name" value="AMMONIUM_TRANSP"/>
    <property type="match status" value="1"/>
</dbReference>
<feature type="transmembrane region" description="Helical" evidence="8">
    <location>
        <begin position="185"/>
        <end position="209"/>
    </location>
</feature>
<dbReference type="Gene3D" id="1.10.3430.10">
    <property type="entry name" value="Ammonium transporter AmtB like domains"/>
    <property type="match status" value="1"/>
</dbReference>
<keyword evidence="5 8" id="KW-1133">Transmembrane helix</keyword>
<feature type="region of interest" description="Disordered" evidence="9">
    <location>
        <begin position="495"/>
        <end position="521"/>
    </location>
</feature>
<feature type="transmembrane region" description="Helical" evidence="8">
    <location>
        <begin position="338"/>
        <end position="358"/>
    </location>
</feature>
<reference evidence="11" key="1">
    <citation type="submission" date="2021-02" db="EMBL/GenBank/DDBJ databases">
        <authorList>
            <person name="Nowell W R."/>
        </authorList>
    </citation>
    <scope>NUCLEOTIDE SEQUENCE</scope>
</reference>
<comment type="caution">
    <text evidence="11">The sequence shown here is derived from an EMBL/GenBank/DDBJ whole genome shotgun (WGS) entry which is preliminary data.</text>
</comment>
<evidence type="ECO:0000259" key="10">
    <source>
        <dbReference type="Pfam" id="PF00909"/>
    </source>
</evidence>
<name>A0A813VKN0_9BILA</name>
<dbReference type="GO" id="GO:0008519">
    <property type="term" value="F:ammonium channel activity"/>
    <property type="evidence" value="ECO:0007669"/>
    <property type="project" value="InterPro"/>
</dbReference>
<keyword evidence="7 8" id="KW-0924">Ammonia transport</keyword>
<dbReference type="GO" id="GO:0005886">
    <property type="term" value="C:plasma membrane"/>
    <property type="evidence" value="ECO:0007669"/>
    <property type="project" value="UniProtKB-SubCell"/>
</dbReference>
<organism evidence="11 13">
    <name type="scientific">Adineta steineri</name>
    <dbReference type="NCBI Taxonomy" id="433720"/>
    <lineage>
        <taxon>Eukaryota</taxon>
        <taxon>Metazoa</taxon>
        <taxon>Spiralia</taxon>
        <taxon>Gnathifera</taxon>
        <taxon>Rotifera</taxon>
        <taxon>Eurotatoria</taxon>
        <taxon>Bdelloidea</taxon>
        <taxon>Adinetida</taxon>
        <taxon>Adinetidae</taxon>
        <taxon>Adineta</taxon>
    </lineage>
</organism>
<dbReference type="InterPro" id="IPR024041">
    <property type="entry name" value="NH4_transpt_AmtB-like_dom"/>
</dbReference>
<feature type="transmembrane region" description="Helical" evidence="8">
    <location>
        <begin position="378"/>
        <end position="403"/>
    </location>
</feature>
<evidence type="ECO:0000256" key="4">
    <source>
        <dbReference type="ARBA" id="ARBA00022692"/>
    </source>
</evidence>
<feature type="domain" description="Ammonium transporter AmtB-like" evidence="10">
    <location>
        <begin position="35"/>
        <end position="427"/>
    </location>
</feature>
<keyword evidence="4 8" id="KW-0812">Transmembrane</keyword>
<evidence type="ECO:0000313" key="12">
    <source>
        <dbReference type="EMBL" id="CAF4049956.1"/>
    </source>
</evidence>
<dbReference type="InterPro" id="IPR018047">
    <property type="entry name" value="Ammonium_transpt_CS"/>
</dbReference>
<evidence type="ECO:0000256" key="1">
    <source>
        <dbReference type="ARBA" id="ARBA00004141"/>
    </source>
</evidence>
<evidence type="ECO:0000313" key="11">
    <source>
        <dbReference type="EMBL" id="CAF0840010.1"/>
    </source>
</evidence>
<evidence type="ECO:0000256" key="3">
    <source>
        <dbReference type="ARBA" id="ARBA00022448"/>
    </source>
</evidence>
<feature type="transmembrane region" description="Helical" evidence="8">
    <location>
        <begin position="281"/>
        <end position="300"/>
    </location>
</feature>
<dbReference type="InterPro" id="IPR001905">
    <property type="entry name" value="Ammonium_transpt"/>
</dbReference>
<comment type="similarity">
    <text evidence="2 8">Belongs to the ammonia transporter channel (TC 1.A.11.2) family.</text>
</comment>
<dbReference type="Pfam" id="PF00909">
    <property type="entry name" value="Ammonium_transp"/>
    <property type="match status" value="1"/>
</dbReference>
<feature type="transmembrane region" description="Helical" evidence="8">
    <location>
        <begin position="67"/>
        <end position="90"/>
    </location>
</feature>
<dbReference type="EMBL" id="CAJNOE010000062">
    <property type="protein sequence ID" value="CAF0840010.1"/>
    <property type="molecule type" value="Genomic_DNA"/>
</dbReference>
<evidence type="ECO:0000256" key="5">
    <source>
        <dbReference type="ARBA" id="ARBA00022989"/>
    </source>
</evidence>
<sequence length="521" mass="55930">MAMANMNTTVSTIMNNMTSTTVIISPPYDTGDNSWMMTSTALVLLMTPALAFFYGGLVEHKNVLNQLFLSFICMGIVFVQWVLFGFSFAFGPAVSPGFGSFGWSVLRFGELYNPNYSPTYPLLTYCAYQGTFAVITPALISGAIVGRMKLIPYMIFIFIWSTVCYDPMAHWVWGDNGWLKHLGTLDFAGGTVVHILSGVSGLVASMVLGKRHDYDAHSTTAHNLPFTILGTCLLWVGWSGFNAGSANAASGLASLALINTHVAAAAGLMTWVVIDAIRGHISISGACVGPIVGLVAITPACGFVQPGWAILIGVIGTGIVYGLLLLKKYMHIDDTLDVAIVHGCGGIAGAFMTGLFAQKKMNPSGGADGAFYGNPVQLWYQIAGILTAIGFAAACTALILLPLNLIMGIRLAKEDEMVGLDAAAHGEGWEVAASRAVGDMVKQVLAEVNENKGQLAENGTFELRYVPANKDRHSFSVPLPTRYEHQRNEVTENNREPMFGVPKNDENVVNKDNPNMVATRH</sequence>
<accession>A0A813VKN0</accession>
<feature type="transmembrane region" description="Helical" evidence="8">
    <location>
        <begin position="221"/>
        <end position="241"/>
    </location>
</feature>
<feature type="transmembrane region" description="Helical" evidence="8">
    <location>
        <begin position="35"/>
        <end position="55"/>
    </location>
</feature>
<dbReference type="Proteomes" id="UP000663860">
    <property type="component" value="Unassembled WGS sequence"/>
</dbReference>
<protein>
    <recommendedName>
        <fullName evidence="8">Ammonium transporter</fullName>
    </recommendedName>
</protein>
<gene>
    <name evidence="11" type="ORF">IZO911_LOCUS9011</name>
    <name evidence="12" type="ORF">KXQ929_LOCUS31465</name>
</gene>
<evidence type="ECO:0000256" key="7">
    <source>
        <dbReference type="ARBA" id="ARBA00023177"/>
    </source>
</evidence>
<evidence type="ECO:0000256" key="2">
    <source>
        <dbReference type="ARBA" id="ARBA00005887"/>
    </source>
</evidence>
<dbReference type="PRINTS" id="PR00342">
    <property type="entry name" value="RHESUSRHD"/>
</dbReference>
<dbReference type="PANTHER" id="PTHR43029">
    <property type="entry name" value="AMMONIUM TRANSPORTER MEP2"/>
    <property type="match status" value="1"/>
</dbReference>
<proteinExistence type="inferred from homology"/>
<dbReference type="AlphaFoldDB" id="A0A813VKN0"/>
<evidence type="ECO:0000313" key="13">
    <source>
        <dbReference type="Proteomes" id="UP000663860"/>
    </source>
</evidence>
<dbReference type="PANTHER" id="PTHR43029:SF10">
    <property type="entry name" value="AMMONIUM TRANSPORTER MEP2"/>
    <property type="match status" value="1"/>
</dbReference>
<feature type="transmembrane region" description="Helical" evidence="8">
    <location>
        <begin position="122"/>
        <end position="146"/>
    </location>
</feature>
<dbReference type="SUPFAM" id="SSF111352">
    <property type="entry name" value="Ammonium transporter"/>
    <property type="match status" value="1"/>
</dbReference>
<feature type="transmembrane region" description="Helical" evidence="8">
    <location>
        <begin position="306"/>
        <end position="326"/>
    </location>
</feature>
<dbReference type="InterPro" id="IPR002229">
    <property type="entry name" value="RhesusRHD"/>
</dbReference>
<dbReference type="Proteomes" id="UP000663868">
    <property type="component" value="Unassembled WGS sequence"/>
</dbReference>
<comment type="subcellular location">
    <subcellularLocation>
        <location evidence="8">Cell membrane</location>
        <topology evidence="8">Multi-pass membrane protein</topology>
    </subcellularLocation>
    <subcellularLocation>
        <location evidence="1">Membrane</location>
        <topology evidence="1">Multi-pass membrane protein</topology>
    </subcellularLocation>
</comment>
<evidence type="ECO:0000256" key="9">
    <source>
        <dbReference type="SAM" id="MobiDB-lite"/>
    </source>
</evidence>
<feature type="transmembrane region" description="Helical" evidence="8">
    <location>
        <begin position="153"/>
        <end position="173"/>
    </location>
</feature>
<evidence type="ECO:0000256" key="8">
    <source>
        <dbReference type="RuleBase" id="RU362002"/>
    </source>
</evidence>
<feature type="transmembrane region" description="Helical" evidence="8">
    <location>
        <begin position="253"/>
        <end position="274"/>
    </location>
</feature>